<dbReference type="SUPFAM" id="SSF75005">
    <property type="entry name" value="Arabinanase/levansucrase/invertase"/>
    <property type="match status" value="1"/>
</dbReference>
<evidence type="ECO:0000313" key="7">
    <source>
        <dbReference type="EMBL" id="MDX6848252.1"/>
    </source>
</evidence>
<feature type="signal peptide" evidence="5">
    <location>
        <begin position="1"/>
        <end position="21"/>
    </location>
</feature>
<organism evidence="7 8">
    <name type="scientific">Gilvimarinus gilvus</name>
    <dbReference type="NCBI Taxonomy" id="3058038"/>
    <lineage>
        <taxon>Bacteria</taxon>
        <taxon>Pseudomonadati</taxon>
        <taxon>Pseudomonadota</taxon>
        <taxon>Gammaproteobacteria</taxon>
        <taxon>Cellvibrionales</taxon>
        <taxon>Cellvibrionaceae</taxon>
        <taxon>Gilvimarinus</taxon>
    </lineage>
</organism>
<dbReference type="Proteomes" id="UP001273505">
    <property type="component" value="Unassembled WGS sequence"/>
</dbReference>
<dbReference type="PANTHER" id="PTHR42812:SF15">
    <property type="entry name" value="HYDROLASE, PUTATIVE (AFU_ORTHOLOGUE AFUA_2G00930)-RELATED"/>
    <property type="match status" value="1"/>
</dbReference>
<dbReference type="Gene3D" id="2.60.120.200">
    <property type="match status" value="1"/>
</dbReference>
<proteinExistence type="inferred from homology"/>
<keyword evidence="8" id="KW-1185">Reference proteome</keyword>
<gene>
    <name evidence="7" type="ORF">SCD92_02700</name>
</gene>
<dbReference type="InterPro" id="IPR041542">
    <property type="entry name" value="GH43_C2"/>
</dbReference>
<keyword evidence="5" id="KW-0732">Signal</keyword>
<evidence type="ECO:0000256" key="1">
    <source>
        <dbReference type="ARBA" id="ARBA00009865"/>
    </source>
</evidence>
<dbReference type="InterPro" id="IPR051795">
    <property type="entry name" value="Glycosyl_Hydrlase_43"/>
</dbReference>
<feature type="domain" description="Beta-xylosidase C-terminal Concanavalin A-like" evidence="6">
    <location>
        <begin position="347"/>
        <end position="534"/>
    </location>
</feature>
<dbReference type="PANTHER" id="PTHR42812">
    <property type="entry name" value="BETA-XYLOSIDASE"/>
    <property type="match status" value="1"/>
</dbReference>
<dbReference type="RefSeq" id="WP_302723005.1">
    <property type="nucleotide sequence ID" value="NZ_JAULRU010000577.1"/>
</dbReference>
<dbReference type="Pfam" id="PF04616">
    <property type="entry name" value="Glyco_hydro_43"/>
    <property type="match status" value="1"/>
</dbReference>
<evidence type="ECO:0000256" key="2">
    <source>
        <dbReference type="ARBA" id="ARBA00022801"/>
    </source>
</evidence>
<keyword evidence="3 4" id="KW-0326">Glycosidase</keyword>
<dbReference type="InterPro" id="IPR006710">
    <property type="entry name" value="Glyco_hydro_43"/>
</dbReference>
<name>A0ABU4RVR4_9GAMM</name>
<dbReference type="Pfam" id="PF17851">
    <property type="entry name" value="GH43_C2"/>
    <property type="match status" value="1"/>
</dbReference>
<protein>
    <submittedName>
        <fullName evidence="7">Glycoside hydrolase 43 family protein</fullName>
    </submittedName>
</protein>
<evidence type="ECO:0000256" key="3">
    <source>
        <dbReference type="ARBA" id="ARBA00023295"/>
    </source>
</evidence>
<comment type="similarity">
    <text evidence="1 4">Belongs to the glycosyl hydrolase 43 family.</text>
</comment>
<sequence length="534" mass="59349">MNTIKCVGLAVAALTSACSHHAEVATPPKTAVFAKNPIIWADVPDPAVIRVDDTYYMSSTTMHMNPGLPIMQSPNLVDWELSGYVYDTLSDGDQSTLSNGKQSYGQGSWASSLRYHQGRYYVTTFANHTGETYIFSTDNIAKGPWARAEIDELFHDASLFFDSGRAFLLYGNDDIHLVELTADATALKPNGLRITIIEKASAIAGENFWVPAEGAQVIKKEGYYYINLISWPANGMRTQLVYRAEQLTGPYQGRIALQDRGIAQGGLIDTTDDQWFAFLFRDSGAVGRIPHLVPVSWRHGWPVYGIDGKVPDTLDIVSQRPALGNIVESDEFVYGQRMATNHKPTLLKPAWQWNHNPDPQGWAVTERPGYLTLTNQRIDQGLLDTRNTLTQRMFGPTSRATVALDTSQLRTGDTAGLAALQAHYGFVGVEQTATGPELIMVSGQSNDTPEQKQVNDRVALAQSIVYLQIRADFRDLNDTATFWYSLDGADWSPIGTPLKMKYTLPHFMGYRFALFNYATQTPGGRADFDFYRIE</sequence>
<dbReference type="InterPro" id="IPR013320">
    <property type="entry name" value="ConA-like_dom_sf"/>
</dbReference>
<evidence type="ECO:0000313" key="8">
    <source>
        <dbReference type="Proteomes" id="UP001273505"/>
    </source>
</evidence>
<feature type="chain" id="PRO_5046040291" evidence="5">
    <location>
        <begin position="22"/>
        <end position="534"/>
    </location>
</feature>
<comment type="caution">
    <text evidence="7">The sequence shown here is derived from an EMBL/GenBank/DDBJ whole genome shotgun (WGS) entry which is preliminary data.</text>
</comment>
<evidence type="ECO:0000256" key="5">
    <source>
        <dbReference type="SAM" id="SignalP"/>
    </source>
</evidence>
<dbReference type="EMBL" id="JAXAFO010000003">
    <property type="protein sequence ID" value="MDX6848252.1"/>
    <property type="molecule type" value="Genomic_DNA"/>
</dbReference>
<dbReference type="SUPFAM" id="SSF49899">
    <property type="entry name" value="Concanavalin A-like lectins/glucanases"/>
    <property type="match status" value="1"/>
</dbReference>
<evidence type="ECO:0000259" key="6">
    <source>
        <dbReference type="Pfam" id="PF17851"/>
    </source>
</evidence>
<accession>A0ABU4RVR4</accession>
<dbReference type="GO" id="GO:0016787">
    <property type="term" value="F:hydrolase activity"/>
    <property type="evidence" value="ECO:0007669"/>
    <property type="project" value="UniProtKB-KW"/>
</dbReference>
<evidence type="ECO:0000256" key="4">
    <source>
        <dbReference type="RuleBase" id="RU361187"/>
    </source>
</evidence>
<dbReference type="PROSITE" id="PS51257">
    <property type="entry name" value="PROKAR_LIPOPROTEIN"/>
    <property type="match status" value="1"/>
</dbReference>
<dbReference type="InterPro" id="IPR023296">
    <property type="entry name" value="Glyco_hydro_beta-prop_sf"/>
</dbReference>
<dbReference type="CDD" id="cd09001">
    <property type="entry name" value="GH43_FsAxh1-like"/>
    <property type="match status" value="1"/>
</dbReference>
<reference evidence="7 8" key="1">
    <citation type="submission" date="2023-11" db="EMBL/GenBank/DDBJ databases">
        <title>Gilvimarinus fulvus sp. nov., isolated from the surface of Kelp.</title>
        <authorList>
            <person name="Sun Y.Y."/>
            <person name="Gong Y."/>
            <person name="Du Z.J."/>
        </authorList>
    </citation>
    <scope>NUCLEOTIDE SEQUENCE [LARGE SCALE GENOMIC DNA]</scope>
    <source>
        <strain evidence="7 8">SDUM040013</strain>
    </source>
</reference>
<dbReference type="Gene3D" id="2.115.10.20">
    <property type="entry name" value="Glycosyl hydrolase domain, family 43"/>
    <property type="match status" value="1"/>
</dbReference>
<keyword evidence="2 4" id="KW-0378">Hydrolase</keyword>